<evidence type="ECO:0000313" key="2">
    <source>
        <dbReference type="Proteomes" id="UP000030651"/>
    </source>
</evidence>
<reference evidence="2" key="1">
    <citation type="journal article" date="2015" name="BMC Genomics">
        <title>Genomic and transcriptomic analysis of the endophytic fungus Pestalotiopsis fici reveals its lifestyle and high potential for synthesis of natural products.</title>
        <authorList>
            <person name="Wang X."/>
            <person name="Zhang X."/>
            <person name="Liu L."/>
            <person name="Xiang M."/>
            <person name="Wang W."/>
            <person name="Sun X."/>
            <person name="Che Y."/>
            <person name="Guo L."/>
            <person name="Liu G."/>
            <person name="Guo L."/>
            <person name="Wang C."/>
            <person name="Yin W.B."/>
            <person name="Stadler M."/>
            <person name="Zhang X."/>
            <person name="Liu X."/>
        </authorList>
    </citation>
    <scope>NUCLEOTIDE SEQUENCE [LARGE SCALE GENOMIC DNA]</scope>
    <source>
        <strain evidence="2">W106-1 / CGMCC3.15140</strain>
    </source>
</reference>
<keyword evidence="2" id="KW-1185">Reference proteome</keyword>
<dbReference type="AlphaFoldDB" id="W3WN53"/>
<sequence length="275" mass="30687">MPLFGKPRITPPTPASGGLLLAKNHTLPQQKPLIWLGEGSLPDISLVQIVKECWRYNLDSSTGLIEPLASSRQRISLKSMHDTTQLLFSSLDQLFFYGSLTRHPLPISPPHHRLFPNHKRSRPLIILDARSSNANSTISYYDHVTRTIHFRAQRGGIQRTDLLNLLVHEMIHAYIQVFAAQPASSMSAAKEMEIFIVESISPRLTRRLKTKRRQKFPPVIEGGAGVAAAATSSASGRERTGRAWIVGTAEGCQSDEPSMWTSETLRAIEAYWDTI</sequence>
<name>W3WN53_PESFW</name>
<organism evidence="1 2">
    <name type="scientific">Pestalotiopsis fici (strain W106-1 / CGMCC3.15140)</name>
    <dbReference type="NCBI Taxonomy" id="1229662"/>
    <lineage>
        <taxon>Eukaryota</taxon>
        <taxon>Fungi</taxon>
        <taxon>Dikarya</taxon>
        <taxon>Ascomycota</taxon>
        <taxon>Pezizomycotina</taxon>
        <taxon>Sordariomycetes</taxon>
        <taxon>Xylariomycetidae</taxon>
        <taxon>Amphisphaeriales</taxon>
        <taxon>Sporocadaceae</taxon>
        <taxon>Pestalotiopsis</taxon>
    </lineage>
</organism>
<proteinExistence type="predicted"/>
<accession>W3WN53</accession>
<protein>
    <submittedName>
        <fullName evidence="1">Uncharacterized protein</fullName>
    </submittedName>
</protein>
<dbReference type="InParanoid" id="W3WN53"/>
<dbReference type="RefSeq" id="XP_007840864.1">
    <property type="nucleotide sequence ID" value="XM_007842673.1"/>
</dbReference>
<dbReference type="Proteomes" id="UP000030651">
    <property type="component" value="Unassembled WGS sequence"/>
</dbReference>
<dbReference type="EMBL" id="KI912120">
    <property type="protein sequence ID" value="ETS74226.1"/>
    <property type="molecule type" value="Genomic_DNA"/>
</dbReference>
<dbReference type="GeneID" id="19279105"/>
<dbReference type="KEGG" id="pfy:PFICI_14092"/>
<gene>
    <name evidence="1" type="ORF">PFICI_14092</name>
</gene>
<evidence type="ECO:0000313" key="1">
    <source>
        <dbReference type="EMBL" id="ETS74226.1"/>
    </source>
</evidence>
<dbReference type="HOGENOM" id="CLU_1012323_0_0_1"/>
<dbReference type="OrthoDB" id="4765476at2759"/>